<organism evidence="5 6">
    <name type="scientific">Calothrix parasitica NIES-267</name>
    <dbReference type="NCBI Taxonomy" id="1973488"/>
    <lineage>
        <taxon>Bacteria</taxon>
        <taxon>Bacillati</taxon>
        <taxon>Cyanobacteriota</taxon>
        <taxon>Cyanophyceae</taxon>
        <taxon>Nostocales</taxon>
        <taxon>Calotrichaceae</taxon>
        <taxon>Calothrix</taxon>
    </lineage>
</organism>
<dbReference type="PANTHER" id="PTHR44688:SF25">
    <property type="entry name" value="HTH LUXR-TYPE DOMAIN-CONTAINING PROTEIN"/>
    <property type="match status" value="1"/>
</dbReference>
<keyword evidence="1" id="KW-0805">Transcription regulation</keyword>
<proteinExistence type="predicted"/>
<name>A0A1Z4LVJ3_9CYAN</name>
<dbReference type="Gene3D" id="1.10.10.10">
    <property type="entry name" value="Winged helix-like DNA-binding domain superfamily/Winged helix DNA-binding domain"/>
    <property type="match status" value="1"/>
</dbReference>
<dbReference type="Pfam" id="PF00196">
    <property type="entry name" value="GerE"/>
    <property type="match status" value="1"/>
</dbReference>
<keyword evidence="2" id="KW-0238">DNA-binding</keyword>
<feature type="domain" description="HTH luxR-type" evidence="4">
    <location>
        <begin position="153"/>
        <end position="208"/>
    </location>
</feature>
<keyword evidence="6" id="KW-1185">Reference proteome</keyword>
<dbReference type="EMBL" id="AP018227">
    <property type="protein sequence ID" value="BAY85240.1"/>
    <property type="molecule type" value="Genomic_DNA"/>
</dbReference>
<dbReference type="SMART" id="SM00421">
    <property type="entry name" value="HTH_LUXR"/>
    <property type="match status" value="1"/>
</dbReference>
<evidence type="ECO:0000256" key="1">
    <source>
        <dbReference type="ARBA" id="ARBA00023015"/>
    </source>
</evidence>
<evidence type="ECO:0000259" key="4">
    <source>
        <dbReference type="PROSITE" id="PS50043"/>
    </source>
</evidence>
<dbReference type="PANTHER" id="PTHR44688">
    <property type="entry name" value="DNA-BINDING TRANSCRIPTIONAL ACTIVATOR DEVR_DOSR"/>
    <property type="match status" value="1"/>
</dbReference>
<dbReference type="Gene3D" id="3.30.450.20">
    <property type="entry name" value="PAS domain"/>
    <property type="match status" value="1"/>
</dbReference>
<evidence type="ECO:0000256" key="2">
    <source>
        <dbReference type="ARBA" id="ARBA00023125"/>
    </source>
</evidence>
<sequence length="208" mass="24228">MNVSVLEQYQKFASTNRNIFYGKKAKHDKIQPASKLHLMQAVIESFVDGIFIVTIQGDLVHANERARSICEKFNKELNQGRLPDEIQRICQSLSESRQLFPNHKISIESEIKTESKAKIRVRARWLQVDETNDDYVIVTLEDREQTNQSIAISEAKKYALTERESQVWLLRRANYSYQEIAEELYITINTVKKHLKNIYAKQQGVVIN</sequence>
<dbReference type="GO" id="GO:0006355">
    <property type="term" value="P:regulation of DNA-templated transcription"/>
    <property type="evidence" value="ECO:0007669"/>
    <property type="project" value="InterPro"/>
</dbReference>
<dbReference type="PROSITE" id="PS50043">
    <property type="entry name" value="HTH_LUXR_2"/>
    <property type="match status" value="1"/>
</dbReference>
<evidence type="ECO:0000313" key="6">
    <source>
        <dbReference type="Proteomes" id="UP000218418"/>
    </source>
</evidence>
<keyword evidence="3" id="KW-0804">Transcription</keyword>
<dbReference type="AlphaFoldDB" id="A0A1Z4LVJ3"/>
<dbReference type="InterPro" id="IPR016032">
    <property type="entry name" value="Sig_transdc_resp-reg_C-effctor"/>
</dbReference>
<dbReference type="PRINTS" id="PR00038">
    <property type="entry name" value="HTHLUXR"/>
</dbReference>
<evidence type="ECO:0000313" key="5">
    <source>
        <dbReference type="EMBL" id="BAY85240.1"/>
    </source>
</evidence>
<dbReference type="OrthoDB" id="9797341at2"/>
<dbReference type="Proteomes" id="UP000218418">
    <property type="component" value="Chromosome"/>
</dbReference>
<accession>A0A1Z4LVJ3</accession>
<dbReference type="SUPFAM" id="SSF46894">
    <property type="entry name" value="C-terminal effector domain of the bipartite response regulators"/>
    <property type="match status" value="1"/>
</dbReference>
<dbReference type="InterPro" id="IPR036388">
    <property type="entry name" value="WH-like_DNA-bd_sf"/>
</dbReference>
<evidence type="ECO:0000256" key="3">
    <source>
        <dbReference type="ARBA" id="ARBA00023163"/>
    </source>
</evidence>
<protein>
    <submittedName>
        <fullName evidence="5">Two-component response regulator, CheY subfamily protein</fullName>
    </submittedName>
</protein>
<dbReference type="GO" id="GO:0003677">
    <property type="term" value="F:DNA binding"/>
    <property type="evidence" value="ECO:0007669"/>
    <property type="project" value="UniProtKB-KW"/>
</dbReference>
<dbReference type="InterPro" id="IPR000792">
    <property type="entry name" value="Tscrpt_reg_LuxR_C"/>
</dbReference>
<reference evidence="5 6" key="1">
    <citation type="submission" date="2017-06" db="EMBL/GenBank/DDBJ databases">
        <title>Genome sequencing of cyanobaciteial culture collection at National Institute for Environmental Studies (NIES).</title>
        <authorList>
            <person name="Hirose Y."/>
            <person name="Shimura Y."/>
            <person name="Fujisawa T."/>
            <person name="Nakamura Y."/>
            <person name="Kawachi M."/>
        </authorList>
    </citation>
    <scope>NUCLEOTIDE SEQUENCE [LARGE SCALE GENOMIC DNA]</scope>
    <source>
        <strain evidence="5 6">NIES-267</strain>
    </source>
</reference>
<gene>
    <name evidence="5" type="ORF">NIES267_47390</name>
</gene>